<protein>
    <submittedName>
        <fullName evidence="2">Uncharacterized protein</fullName>
    </submittedName>
</protein>
<feature type="compositionally biased region" description="Basic and acidic residues" evidence="1">
    <location>
        <begin position="117"/>
        <end position="129"/>
    </location>
</feature>
<name>A0A9J6G7H6_HAELO</name>
<reference evidence="2 3" key="1">
    <citation type="journal article" date="2020" name="Cell">
        <title>Large-Scale Comparative Analyses of Tick Genomes Elucidate Their Genetic Diversity and Vector Capacities.</title>
        <authorList>
            <consortium name="Tick Genome and Microbiome Consortium (TIGMIC)"/>
            <person name="Jia N."/>
            <person name="Wang J."/>
            <person name="Shi W."/>
            <person name="Du L."/>
            <person name="Sun Y."/>
            <person name="Zhan W."/>
            <person name="Jiang J.F."/>
            <person name="Wang Q."/>
            <person name="Zhang B."/>
            <person name="Ji P."/>
            <person name="Bell-Sakyi L."/>
            <person name="Cui X.M."/>
            <person name="Yuan T.T."/>
            <person name="Jiang B.G."/>
            <person name="Yang W.F."/>
            <person name="Lam T.T."/>
            <person name="Chang Q.C."/>
            <person name="Ding S.J."/>
            <person name="Wang X.J."/>
            <person name="Zhu J.G."/>
            <person name="Ruan X.D."/>
            <person name="Zhao L."/>
            <person name="Wei J.T."/>
            <person name="Ye R.Z."/>
            <person name="Que T.C."/>
            <person name="Du C.H."/>
            <person name="Zhou Y.H."/>
            <person name="Cheng J.X."/>
            <person name="Dai P.F."/>
            <person name="Guo W.B."/>
            <person name="Han X.H."/>
            <person name="Huang E.J."/>
            <person name="Li L.F."/>
            <person name="Wei W."/>
            <person name="Gao Y.C."/>
            <person name="Liu J.Z."/>
            <person name="Shao H.Z."/>
            <person name="Wang X."/>
            <person name="Wang C.C."/>
            <person name="Yang T.C."/>
            <person name="Huo Q.B."/>
            <person name="Li W."/>
            <person name="Chen H.Y."/>
            <person name="Chen S.E."/>
            <person name="Zhou L.G."/>
            <person name="Ni X.B."/>
            <person name="Tian J.H."/>
            <person name="Sheng Y."/>
            <person name="Liu T."/>
            <person name="Pan Y.S."/>
            <person name="Xia L.Y."/>
            <person name="Li J."/>
            <person name="Zhao F."/>
            <person name="Cao W.C."/>
        </authorList>
    </citation>
    <scope>NUCLEOTIDE SEQUENCE [LARGE SCALE GENOMIC DNA]</scope>
    <source>
        <strain evidence="2">HaeL-2018</strain>
    </source>
</reference>
<organism evidence="2 3">
    <name type="scientific">Haemaphysalis longicornis</name>
    <name type="common">Bush tick</name>
    <dbReference type="NCBI Taxonomy" id="44386"/>
    <lineage>
        <taxon>Eukaryota</taxon>
        <taxon>Metazoa</taxon>
        <taxon>Ecdysozoa</taxon>
        <taxon>Arthropoda</taxon>
        <taxon>Chelicerata</taxon>
        <taxon>Arachnida</taxon>
        <taxon>Acari</taxon>
        <taxon>Parasitiformes</taxon>
        <taxon>Ixodida</taxon>
        <taxon>Ixodoidea</taxon>
        <taxon>Ixodidae</taxon>
        <taxon>Haemaphysalinae</taxon>
        <taxon>Haemaphysalis</taxon>
    </lineage>
</organism>
<dbReference type="Proteomes" id="UP000821853">
    <property type="component" value="Chromosome 4"/>
</dbReference>
<proteinExistence type="predicted"/>
<dbReference type="EMBL" id="JABSTR010000006">
    <property type="protein sequence ID" value="KAH9374350.1"/>
    <property type="molecule type" value="Genomic_DNA"/>
</dbReference>
<comment type="caution">
    <text evidence="2">The sequence shown here is derived from an EMBL/GenBank/DDBJ whole genome shotgun (WGS) entry which is preliminary data.</text>
</comment>
<dbReference type="AlphaFoldDB" id="A0A9J6G7H6"/>
<evidence type="ECO:0000313" key="2">
    <source>
        <dbReference type="EMBL" id="KAH9374350.1"/>
    </source>
</evidence>
<evidence type="ECO:0000313" key="3">
    <source>
        <dbReference type="Proteomes" id="UP000821853"/>
    </source>
</evidence>
<feature type="region of interest" description="Disordered" evidence="1">
    <location>
        <begin position="108"/>
        <end position="129"/>
    </location>
</feature>
<keyword evidence="3" id="KW-1185">Reference proteome</keyword>
<evidence type="ECO:0000256" key="1">
    <source>
        <dbReference type="SAM" id="MobiDB-lite"/>
    </source>
</evidence>
<accession>A0A9J6G7H6</accession>
<dbReference type="VEuPathDB" id="VectorBase:HLOH_053057"/>
<gene>
    <name evidence="2" type="ORF">HPB48_013146</name>
</gene>
<sequence length="129" mass="14663">MEYRDNRDLRRPARQRPLRLPSIRLSPNRTIPVTAHQTPGKGMCRGVIHQIDPSETAQSLRRALYSESHHCRTADGEARSLPRVVRGNQTATDDQVLECTHEGFRVRSAKSGLPELSRPRTQERHLPAP</sequence>